<gene>
    <name evidence="3" type="primary">LOC108676977</name>
</gene>
<accession>A0A8B7P3I8</accession>
<dbReference type="InterPro" id="IPR001304">
    <property type="entry name" value="C-type_lectin-like"/>
</dbReference>
<dbReference type="InterPro" id="IPR016186">
    <property type="entry name" value="C-type_lectin-like/link_sf"/>
</dbReference>
<evidence type="ECO:0000259" key="1">
    <source>
        <dbReference type="PROSITE" id="PS50041"/>
    </source>
</evidence>
<dbReference type="OrthoDB" id="6381258at2759"/>
<feature type="non-terminal residue" evidence="3">
    <location>
        <position position="253"/>
    </location>
</feature>
<dbReference type="InterPro" id="IPR016187">
    <property type="entry name" value="CTDL_fold"/>
</dbReference>
<organism evidence="2 3">
    <name type="scientific">Hyalella azteca</name>
    <name type="common">Amphipod</name>
    <dbReference type="NCBI Taxonomy" id="294128"/>
    <lineage>
        <taxon>Eukaryota</taxon>
        <taxon>Metazoa</taxon>
        <taxon>Ecdysozoa</taxon>
        <taxon>Arthropoda</taxon>
        <taxon>Crustacea</taxon>
        <taxon>Multicrustacea</taxon>
        <taxon>Malacostraca</taxon>
        <taxon>Eumalacostraca</taxon>
        <taxon>Peracarida</taxon>
        <taxon>Amphipoda</taxon>
        <taxon>Senticaudata</taxon>
        <taxon>Talitrida</taxon>
        <taxon>Talitroidea</taxon>
        <taxon>Hyalellidae</taxon>
        <taxon>Hyalella</taxon>
    </lineage>
</organism>
<dbReference type="Gene3D" id="3.10.100.10">
    <property type="entry name" value="Mannose-Binding Protein A, subunit A"/>
    <property type="match status" value="2"/>
</dbReference>
<dbReference type="CDD" id="cd00037">
    <property type="entry name" value="CLECT"/>
    <property type="match status" value="1"/>
</dbReference>
<evidence type="ECO:0000313" key="3">
    <source>
        <dbReference type="RefSeq" id="XP_018020608.1"/>
    </source>
</evidence>
<dbReference type="PANTHER" id="PTHR45710">
    <property type="entry name" value="C-TYPE LECTIN DOMAIN-CONTAINING PROTEIN 180"/>
    <property type="match status" value="1"/>
</dbReference>
<keyword evidence="2" id="KW-1185">Reference proteome</keyword>
<dbReference type="Proteomes" id="UP000694843">
    <property type="component" value="Unplaced"/>
</dbReference>
<dbReference type="Pfam" id="PF00059">
    <property type="entry name" value="Lectin_C"/>
    <property type="match status" value="1"/>
</dbReference>
<dbReference type="KEGG" id="hazt:108676977"/>
<proteinExistence type="predicted"/>
<dbReference type="InterPro" id="IPR050828">
    <property type="entry name" value="C-type_lectin/matrix_domain"/>
</dbReference>
<dbReference type="PANTHER" id="PTHR45710:SF26">
    <property type="entry name" value="RH26557P"/>
    <property type="match status" value="1"/>
</dbReference>
<sequence>MHCLGIAQSLNWSVASCFSAAREGSQWKRTSCSTPFKETVVGCIYVNTATVDWTTARQQCTALGSDLYTADTHEQYEAMRMYFLSTSSATCTGPTGQIVQVGQTFNTDSGPSYLCTDDGPEIFGKRSSCSTPFVETAVGCIYVNTATVDWTTARQQCTALGADLFTADTHEQYEAMRMYILSTSSAPAEIWVAIKKVGNTWMWSPSGRSPGPNYKGDWAYTDPNGAQFNQQCARMTKHLSYFLADTGCESLYS</sequence>
<name>A0A8B7P3I8_HYAAZ</name>
<protein>
    <submittedName>
        <fullName evidence="3">Uncharacterized protein LOC108676977</fullName>
    </submittedName>
</protein>
<dbReference type="RefSeq" id="XP_018020608.1">
    <property type="nucleotide sequence ID" value="XM_018165119.1"/>
</dbReference>
<dbReference type="PROSITE" id="PS50041">
    <property type="entry name" value="C_TYPE_LECTIN_2"/>
    <property type="match status" value="1"/>
</dbReference>
<dbReference type="SUPFAM" id="SSF56436">
    <property type="entry name" value="C-type lectin-like"/>
    <property type="match status" value="2"/>
</dbReference>
<reference evidence="3" key="1">
    <citation type="submission" date="2025-08" db="UniProtKB">
        <authorList>
            <consortium name="RefSeq"/>
        </authorList>
    </citation>
    <scope>IDENTIFICATION</scope>
    <source>
        <tissue evidence="3">Whole organism</tissue>
    </source>
</reference>
<evidence type="ECO:0000313" key="2">
    <source>
        <dbReference type="Proteomes" id="UP000694843"/>
    </source>
</evidence>
<feature type="domain" description="C-type lectin" evidence="1">
    <location>
        <begin position="140"/>
        <end position="253"/>
    </location>
</feature>
<dbReference type="AlphaFoldDB" id="A0A8B7P3I8"/>
<dbReference type="GeneID" id="108676977"/>